<keyword evidence="3" id="KW-1185">Reference proteome</keyword>
<reference evidence="2 3" key="1">
    <citation type="journal article" date="2023" name="Microorganisms">
        <title>Thiorhodovibrio frisius and Trv. litoralis spp. nov., Two Novel Members from a Clade of Fastidious Purple Sulfur Bacteria That Exhibit Unique Red-Shifted Light-Harvesting Capabilities.</title>
        <authorList>
            <person name="Methner A."/>
            <person name="Kuzyk S.B."/>
            <person name="Petersen J."/>
            <person name="Bauer S."/>
            <person name="Brinkmann H."/>
            <person name="Sichau K."/>
            <person name="Wanner G."/>
            <person name="Wolf J."/>
            <person name="Neumann-Schaal M."/>
            <person name="Henke P."/>
            <person name="Tank M."/>
            <person name="Sproer C."/>
            <person name="Bunk B."/>
            <person name="Overmann J."/>
        </authorList>
    </citation>
    <scope>NUCLEOTIDE SEQUENCE [LARGE SCALE GENOMIC DNA]</scope>
    <source>
        <strain evidence="2 3">DSM 6702</strain>
    </source>
</reference>
<dbReference type="InterPro" id="IPR008538">
    <property type="entry name" value="Uma2"/>
</dbReference>
<sequence>MAESDVQRRYLTYAIEALERHFHDRKDVYVSGNLLLYSEEGNPRACVAPDCFVVFGVAKRERRTYKLWLEDNQPPAFGLEITSASTRGENQGSKRGLYAYLGVQEYWQYDPTDDYLKPRLQGLRLSEGEYRPIRRPSPFGQRYSFVSEVLGLELHLRGETLRFHDPSTGHDLPNYAEIDQAWQAAEARERQETRARIALEARLAEISRPRPLSPVSRPEADLRHSG</sequence>
<dbReference type="InterPro" id="IPR011335">
    <property type="entry name" value="Restrct_endonuc-II-like"/>
</dbReference>
<dbReference type="SUPFAM" id="SSF52980">
    <property type="entry name" value="Restriction endonuclease-like"/>
    <property type="match status" value="1"/>
</dbReference>
<evidence type="ECO:0000313" key="2">
    <source>
        <dbReference type="EMBL" id="WPL18491.1"/>
    </source>
</evidence>
<organism evidence="2 3">
    <name type="scientific">Thiorhodovibrio winogradskyi</name>
    <dbReference type="NCBI Taxonomy" id="77007"/>
    <lineage>
        <taxon>Bacteria</taxon>
        <taxon>Pseudomonadati</taxon>
        <taxon>Pseudomonadota</taxon>
        <taxon>Gammaproteobacteria</taxon>
        <taxon>Chromatiales</taxon>
        <taxon>Chromatiaceae</taxon>
        <taxon>Thiorhodovibrio</taxon>
    </lineage>
</organism>
<dbReference type="Proteomes" id="UP001432180">
    <property type="component" value="Chromosome"/>
</dbReference>
<feature type="domain" description="Putative restriction endonuclease" evidence="1">
    <location>
        <begin position="9"/>
        <end position="142"/>
    </location>
</feature>
<dbReference type="RefSeq" id="WP_328984251.1">
    <property type="nucleotide sequence ID" value="NZ_CP121472.1"/>
</dbReference>
<evidence type="ECO:0000259" key="1">
    <source>
        <dbReference type="Pfam" id="PF05685"/>
    </source>
</evidence>
<dbReference type="PANTHER" id="PTHR33352:SF2">
    <property type="entry name" value="SLL0995 PROTEIN"/>
    <property type="match status" value="1"/>
</dbReference>
<proteinExistence type="predicted"/>
<name>A0ABZ0SEL4_9GAMM</name>
<dbReference type="PANTHER" id="PTHR33352">
    <property type="entry name" value="SLR1095 PROTEIN"/>
    <property type="match status" value="1"/>
</dbReference>
<protein>
    <recommendedName>
        <fullName evidence="1">Putative restriction endonuclease domain-containing protein</fullName>
    </recommendedName>
</protein>
<gene>
    <name evidence="2" type="ORF">Thiowin_03564</name>
</gene>
<dbReference type="Pfam" id="PF05685">
    <property type="entry name" value="Uma2"/>
    <property type="match status" value="1"/>
</dbReference>
<dbReference type="Gene3D" id="3.90.1570.10">
    <property type="entry name" value="tt1808, chain A"/>
    <property type="match status" value="1"/>
</dbReference>
<dbReference type="EMBL" id="CP121472">
    <property type="protein sequence ID" value="WPL18491.1"/>
    <property type="molecule type" value="Genomic_DNA"/>
</dbReference>
<accession>A0ABZ0SEL4</accession>
<evidence type="ECO:0000313" key="3">
    <source>
        <dbReference type="Proteomes" id="UP001432180"/>
    </source>
</evidence>
<dbReference type="CDD" id="cd06260">
    <property type="entry name" value="DUF820-like"/>
    <property type="match status" value="1"/>
</dbReference>
<dbReference type="InterPro" id="IPR012296">
    <property type="entry name" value="Nuclease_put_TT1808"/>
</dbReference>